<evidence type="ECO:0000259" key="9">
    <source>
        <dbReference type="PROSITE" id="PS50235"/>
    </source>
</evidence>
<reference evidence="10" key="1">
    <citation type="submission" date="2020-10" db="EMBL/GenBank/DDBJ databases">
        <authorList>
            <person name="Palmer J.M."/>
        </authorList>
    </citation>
    <scope>NUCLEOTIDE SEQUENCE</scope>
    <source>
        <strain evidence="10">UCD 2041</strain>
    </source>
</reference>
<dbReference type="Proteomes" id="UP000663131">
    <property type="component" value="Chromosome 8"/>
</dbReference>
<feature type="compositionally biased region" description="Polar residues" evidence="8">
    <location>
        <begin position="303"/>
        <end position="322"/>
    </location>
</feature>
<evidence type="ECO:0000256" key="7">
    <source>
        <dbReference type="ARBA" id="ARBA00022807"/>
    </source>
</evidence>
<dbReference type="OrthoDB" id="289038at2759"/>
<reference evidence="10" key="2">
    <citation type="journal article" name="BMC Genomics">
        <title>New genome assemblies reveal patterns of domestication and adaptation across Brettanomyces (Dekkera) species.</title>
        <authorList>
            <person name="Roach M.J."/>
            <person name="Borneman A.R."/>
        </authorList>
    </citation>
    <scope>NUCLEOTIDE SEQUENCE</scope>
    <source>
        <strain evidence="10">UCD 2041</strain>
    </source>
</reference>
<feature type="compositionally biased region" description="Low complexity" evidence="8">
    <location>
        <begin position="586"/>
        <end position="602"/>
    </location>
</feature>
<dbReference type="AlphaFoldDB" id="A0A871RCW2"/>
<gene>
    <name evidence="10" type="ORF">BRETT_001333</name>
</gene>
<dbReference type="GO" id="GO:0016579">
    <property type="term" value="P:protein deubiquitination"/>
    <property type="evidence" value="ECO:0007669"/>
    <property type="project" value="InterPro"/>
</dbReference>
<comment type="catalytic activity">
    <reaction evidence="1">
        <text>Thiol-dependent hydrolysis of ester, thioester, amide, peptide and isopeptide bonds formed by the C-terminal Gly of ubiquitin (a 76-residue protein attached to proteins as an intracellular targeting signal).</text>
        <dbReference type="EC" id="3.4.19.12"/>
    </reaction>
</comment>
<dbReference type="InterPro" id="IPR001394">
    <property type="entry name" value="Peptidase_C19_UCH"/>
</dbReference>
<evidence type="ECO:0000256" key="6">
    <source>
        <dbReference type="ARBA" id="ARBA00022801"/>
    </source>
</evidence>
<dbReference type="InterPro" id="IPR028889">
    <property type="entry name" value="USP"/>
</dbReference>
<feature type="domain" description="USP" evidence="9">
    <location>
        <begin position="356"/>
        <end position="844"/>
    </location>
</feature>
<organism evidence="10 11">
    <name type="scientific">Dekkera bruxellensis</name>
    <name type="common">Brettanomyces custersii</name>
    <dbReference type="NCBI Taxonomy" id="5007"/>
    <lineage>
        <taxon>Eukaryota</taxon>
        <taxon>Fungi</taxon>
        <taxon>Dikarya</taxon>
        <taxon>Ascomycota</taxon>
        <taxon>Saccharomycotina</taxon>
        <taxon>Pichiomycetes</taxon>
        <taxon>Pichiales</taxon>
        <taxon>Pichiaceae</taxon>
        <taxon>Brettanomyces</taxon>
    </lineage>
</organism>
<evidence type="ECO:0000256" key="8">
    <source>
        <dbReference type="SAM" id="MobiDB-lite"/>
    </source>
</evidence>
<feature type="compositionally biased region" description="Acidic residues" evidence="8">
    <location>
        <begin position="168"/>
        <end position="221"/>
    </location>
</feature>
<proteinExistence type="inferred from homology"/>
<accession>A0A871RCW2</accession>
<keyword evidence="7" id="KW-0788">Thiol protease</keyword>
<feature type="region of interest" description="Disordered" evidence="8">
    <location>
        <begin position="860"/>
        <end position="879"/>
    </location>
</feature>
<feature type="region of interest" description="Disordered" evidence="8">
    <location>
        <begin position="586"/>
        <end position="692"/>
    </location>
</feature>
<dbReference type="Gene3D" id="3.90.70.10">
    <property type="entry name" value="Cysteine proteinases"/>
    <property type="match status" value="2"/>
</dbReference>
<keyword evidence="6" id="KW-0378">Hydrolase</keyword>
<feature type="compositionally biased region" description="Polar residues" evidence="8">
    <location>
        <begin position="671"/>
        <end position="689"/>
    </location>
</feature>
<evidence type="ECO:0000256" key="5">
    <source>
        <dbReference type="ARBA" id="ARBA00022786"/>
    </source>
</evidence>
<dbReference type="RefSeq" id="XP_041138101.1">
    <property type="nucleotide sequence ID" value="XM_041279887.1"/>
</dbReference>
<dbReference type="SUPFAM" id="SSF54001">
    <property type="entry name" value="Cysteine proteinases"/>
    <property type="match status" value="1"/>
</dbReference>
<dbReference type="PROSITE" id="PS50235">
    <property type="entry name" value="USP_3"/>
    <property type="match status" value="1"/>
</dbReference>
<keyword evidence="5" id="KW-0833">Ubl conjugation pathway</keyword>
<dbReference type="GO" id="GO:0005634">
    <property type="term" value="C:nucleus"/>
    <property type="evidence" value="ECO:0007669"/>
    <property type="project" value="TreeGrafter"/>
</dbReference>
<dbReference type="Pfam" id="PF00443">
    <property type="entry name" value="UCH"/>
    <property type="match status" value="1"/>
</dbReference>
<dbReference type="KEGG" id="bbrx:BRETT_001333"/>
<feature type="region of interest" description="Disordered" evidence="8">
    <location>
        <begin position="42"/>
        <end position="339"/>
    </location>
</feature>
<feature type="compositionally biased region" description="Low complexity" evidence="8">
    <location>
        <begin position="628"/>
        <end position="670"/>
    </location>
</feature>
<comment type="similarity">
    <text evidence="2">Belongs to the peptidase C19 family.</text>
</comment>
<dbReference type="EC" id="3.4.19.12" evidence="3"/>
<evidence type="ECO:0000256" key="1">
    <source>
        <dbReference type="ARBA" id="ARBA00000707"/>
    </source>
</evidence>
<dbReference type="InterPro" id="IPR038765">
    <property type="entry name" value="Papain-like_cys_pep_sf"/>
</dbReference>
<dbReference type="InterPro" id="IPR018200">
    <property type="entry name" value="USP_CS"/>
</dbReference>
<evidence type="ECO:0000256" key="2">
    <source>
        <dbReference type="ARBA" id="ARBA00009085"/>
    </source>
</evidence>
<feature type="compositionally biased region" description="Basic and acidic residues" evidence="8">
    <location>
        <begin position="275"/>
        <end position="302"/>
    </location>
</feature>
<dbReference type="InterPro" id="IPR050164">
    <property type="entry name" value="Peptidase_C19"/>
</dbReference>
<dbReference type="GO" id="GO:0004843">
    <property type="term" value="F:cysteine-type deubiquitinase activity"/>
    <property type="evidence" value="ECO:0007669"/>
    <property type="project" value="UniProtKB-EC"/>
</dbReference>
<evidence type="ECO:0000256" key="4">
    <source>
        <dbReference type="ARBA" id="ARBA00022670"/>
    </source>
</evidence>
<name>A0A871RCW2_DEKBR</name>
<dbReference type="PROSITE" id="PS00973">
    <property type="entry name" value="USP_2"/>
    <property type="match status" value="1"/>
</dbReference>
<keyword evidence="4" id="KW-0645">Protease</keyword>
<dbReference type="GO" id="GO:0006508">
    <property type="term" value="P:proteolysis"/>
    <property type="evidence" value="ECO:0007669"/>
    <property type="project" value="UniProtKB-KW"/>
</dbReference>
<sequence length="879" mass="98916">MSRESTKKEKASYLTPLISKLLSEPLSFKEARFPDSVTIKPNSYVKLTSGGSQSDSTEAEKAEKQKKMQVTKSEWKKKRPRSVLEAVAMYTGKPAAKTEKRRRRSERRREREIKQLERTIEKEKNAIAEVKTEHKGSKEENNAESVESGKLTMSNAVFDGESEKDADASDADYQTADEEGGESENEESEESENEESEESENEGDEGSEGSENENGDEEEDIEQLKRDLKRDMYEGAEKAEENVNDVKSEKEEKEENDVRNTKDVKNLNSLDDNNVEIKVKDKKAEGNNENKGNKQTENHEQTKQINQTNPSNKPPTISTPNSDFFDLDEEEDDRGSNGSKRIFKSWRQFENRSAPVGLLNHGVTCYMNSAVQAMCHVPAVMHYFVDVHRNKYNKVIGAHSVTKVLADTACKMFQIGRKNEWRKVLYINPKKLIYKLEEINPMMSEWQQEDSHEYFMSLMSRLQEDSTPKGVKLNQSIIYDIFGGLLNQTVTCTNCGHISTTQQEFYDLSLGLESSKARESTLLNVEQMKRLKERISASGENGSSRQVCDLLERRIQTQQERRKINLKGGNGAVGSSLNAEAKLVSSSSSYSSSDQDLSSDGDTYGTNDEAYGTDRDADQDTDQDSSSDNDSNANQEPNTSEKLTSKLTSDLTKSTSNSNPGSNSGAATSGQAENSVQKQNPSHSIQQHAQLPKYSIDRSIGQFFSPEMIRTDKRDQSGYVCEKCNKRTAAVKISTISRAPETLTVHLKRFRFNGTSSMKVKATVSYPDVLDLSDYTTTRETPVRYRLIAVILHEGRSVSSGHYVAHCRQPDGTWATYDDEIVQKIKPRGALNDPSAYVLIYSRLTLRGVPVVPFAGVPQKRVRGQGTQKRGRKKRRRRN</sequence>
<evidence type="ECO:0000313" key="11">
    <source>
        <dbReference type="Proteomes" id="UP000663131"/>
    </source>
</evidence>
<dbReference type="GO" id="GO:0005829">
    <property type="term" value="C:cytosol"/>
    <property type="evidence" value="ECO:0007669"/>
    <property type="project" value="TreeGrafter"/>
</dbReference>
<dbReference type="GeneID" id="64573258"/>
<dbReference type="EMBL" id="CP063136">
    <property type="protein sequence ID" value="QOU21608.1"/>
    <property type="molecule type" value="Genomic_DNA"/>
</dbReference>
<evidence type="ECO:0000313" key="10">
    <source>
        <dbReference type="EMBL" id="QOU21608.1"/>
    </source>
</evidence>
<dbReference type="PANTHER" id="PTHR24006:SF758">
    <property type="entry name" value="UBIQUITIN CARBOXYL-TERMINAL HYDROLASE 36"/>
    <property type="match status" value="1"/>
</dbReference>
<feature type="compositionally biased region" description="Polar residues" evidence="8">
    <location>
        <begin position="42"/>
        <end position="56"/>
    </location>
</feature>
<feature type="compositionally biased region" description="Basic and acidic residues" evidence="8">
    <location>
        <begin position="107"/>
        <end position="141"/>
    </location>
</feature>
<evidence type="ECO:0000256" key="3">
    <source>
        <dbReference type="ARBA" id="ARBA00012759"/>
    </source>
</evidence>
<dbReference type="PANTHER" id="PTHR24006">
    <property type="entry name" value="UBIQUITIN CARBOXYL-TERMINAL HYDROLASE"/>
    <property type="match status" value="1"/>
</dbReference>
<feature type="compositionally biased region" description="Basic residues" evidence="8">
    <location>
        <begin position="869"/>
        <end position="879"/>
    </location>
</feature>
<protein>
    <recommendedName>
        <fullName evidence="3">ubiquitinyl hydrolase 1</fullName>
        <ecNumber evidence="3">3.4.19.12</ecNumber>
    </recommendedName>
</protein>
<feature type="compositionally biased region" description="Basic and acidic residues" evidence="8">
    <location>
        <begin position="222"/>
        <end position="265"/>
    </location>
</feature>